<keyword evidence="4" id="KW-0645">Protease</keyword>
<evidence type="ECO:0000256" key="1">
    <source>
        <dbReference type="ARBA" id="ARBA00001947"/>
    </source>
</evidence>
<dbReference type="EMBL" id="JBHRZH010000009">
    <property type="protein sequence ID" value="MFC3761767.1"/>
    <property type="molecule type" value="Genomic_DNA"/>
</dbReference>
<keyword evidence="5 12" id="KW-0812">Transmembrane</keyword>
<evidence type="ECO:0000256" key="7">
    <source>
        <dbReference type="ARBA" id="ARBA00022801"/>
    </source>
</evidence>
<organism evidence="14 15">
    <name type="scientific">Tenggerimyces flavus</name>
    <dbReference type="NCBI Taxonomy" id="1708749"/>
    <lineage>
        <taxon>Bacteria</taxon>
        <taxon>Bacillati</taxon>
        <taxon>Actinomycetota</taxon>
        <taxon>Actinomycetes</taxon>
        <taxon>Propionibacteriales</taxon>
        <taxon>Nocardioidaceae</taxon>
        <taxon>Tenggerimyces</taxon>
    </lineage>
</organism>
<evidence type="ECO:0000256" key="8">
    <source>
        <dbReference type="ARBA" id="ARBA00022833"/>
    </source>
</evidence>
<protein>
    <submittedName>
        <fullName evidence="14">M48 family metallopeptidase</fullName>
    </submittedName>
</protein>
<comment type="caution">
    <text evidence="14">The sequence shown here is derived from an EMBL/GenBank/DDBJ whole genome shotgun (WGS) entry which is preliminary data.</text>
</comment>
<feature type="transmembrane region" description="Helical" evidence="12">
    <location>
        <begin position="12"/>
        <end position="36"/>
    </location>
</feature>
<keyword evidence="10" id="KW-0482">Metalloprotease</keyword>
<keyword evidence="7" id="KW-0378">Hydrolase</keyword>
<reference evidence="15" key="1">
    <citation type="journal article" date="2019" name="Int. J. Syst. Evol. Microbiol.">
        <title>The Global Catalogue of Microorganisms (GCM) 10K type strain sequencing project: providing services to taxonomists for standard genome sequencing and annotation.</title>
        <authorList>
            <consortium name="The Broad Institute Genomics Platform"/>
            <consortium name="The Broad Institute Genome Sequencing Center for Infectious Disease"/>
            <person name="Wu L."/>
            <person name="Ma J."/>
        </authorList>
    </citation>
    <scope>NUCLEOTIDE SEQUENCE [LARGE SCALE GENOMIC DNA]</scope>
    <source>
        <strain evidence="15">CGMCC 4.7241</strain>
    </source>
</reference>
<keyword evidence="6" id="KW-0479">Metal-binding</keyword>
<evidence type="ECO:0000256" key="5">
    <source>
        <dbReference type="ARBA" id="ARBA00022692"/>
    </source>
</evidence>
<proteinExistence type="predicted"/>
<feature type="transmembrane region" description="Helical" evidence="12">
    <location>
        <begin position="48"/>
        <end position="64"/>
    </location>
</feature>
<keyword evidence="11 12" id="KW-0472">Membrane</keyword>
<evidence type="ECO:0000256" key="6">
    <source>
        <dbReference type="ARBA" id="ARBA00022723"/>
    </source>
</evidence>
<gene>
    <name evidence="14" type="ORF">ACFOUW_13060</name>
</gene>
<evidence type="ECO:0000256" key="4">
    <source>
        <dbReference type="ARBA" id="ARBA00022670"/>
    </source>
</evidence>
<dbReference type="RefSeq" id="WP_205114439.1">
    <property type="nucleotide sequence ID" value="NZ_JAFBCM010000001.1"/>
</dbReference>
<name>A0ABV7YA42_9ACTN</name>
<feature type="domain" description="Peptidase M48" evidence="13">
    <location>
        <begin position="82"/>
        <end position="307"/>
    </location>
</feature>
<evidence type="ECO:0000256" key="10">
    <source>
        <dbReference type="ARBA" id="ARBA00023049"/>
    </source>
</evidence>
<keyword evidence="15" id="KW-1185">Reference proteome</keyword>
<dbReference type="Proteomes" id="UP001595699">
    <property type="component" value="Unassembled WGS sequence"/>
</dbReference>
<keyword evidence="3" id="KW-1003">Cell membrane</keyword>
<evidence type="ECO:0000259" key="13">
    <source>
        <dbReference type="Pfam" id="PF01435"/>
    </source>
</evidence>
<dbReference type="InterPro" id="IPR001915">
    <property type="entry name" value="Peptidase_M48"/>
</dbReference>
<accession>A0ABV7YA42</accession>
<evidence type="ECO:0000256" key="3">
    <source>
        <dbReference type="ARBA" id="ARBA00022475"/>
    </source>
</evidence>
<dbReference type="InterPro" id="IPR050083">
    <property type="entry name" value="HtpX_protease"/>
</dbReference>
<evidence type="ECO:0000256" key="12">
    <source>
        <dbReference type="SAM" id="Phobius"/>
    </source>
</evidence>
<sequence length="615" mass="66840">MKTGLRASTAIAMLVGFYVFALAVVAGLVGLCWLIFLKLPSNLLVGKLIWVIGGAGVLVLWGLVKSLRLPPFEPFGVRVTPEEQPELWALVRELAAQVQTKAPDEIWLDSDVNAGVTEQTRLLGLIGGRRYLTIGTPLLTALTVDQLRAVLAHELGHYSESHTKLLALSYRGRSTVIRTIGQLRSGNIVRWLLVQYAKLYFLVESAVSRQQELEADQASARIAGRTAAQTALREVSVINAAWNFYLENYVGWALDYGVAPRGVVRGFVPFLQGRADQLSELRSKEVEDQASRWDSHPSHAVRIAALADAPELGGASDSRPATAVLGAPDELFDRVEQVAFDFGSRERLDWDGYVTRGALASAQTFADALYRGLTRLGGEASFDTVLSYAAEGRLPELREQLASVNAPHDFGAVVTAAALRGGVVTAKQRWDQSLELVYVSDGSAYSADEFEELLEDCQAGVDTFVRRLAERGIELDAGAVVKASADAQTANVLAALANFKVDRKNMDLLVTDEGLVFVPAPRSTDNGDVRLQKLLDSAPVAEIAARSNSLWIPYEEVRGGEVLRKLPMKVRLDRHGKDPVELRQVLTGDALGNSQETFVGVMGELVQRGVAVPTT</sequence>
<evidence type="ECO:0000256" key="2">
    <source>
        <dbReference type="ARBA" id="ARBA00004651"/>
    </source>
</evidence>
<evidence type="ECO:0000313" key="14">
    <source>
        <dbReference type="EMBL" id="MFC3761767.1"/>
    </source>
</evidence>
<comment type="cofactor">
    <cofactor evidence="1">
        <name>Zn(2+)</name>
        <dbReference type="ChEBI" id="CHEBI:29105"/>
    </cofactor>
</comment>
<dbReference type="PANTHER" id="PTHR43221:SF1">
    <property type="entry name" value="PROTEASE HTPX"/>
    <property type="match status" value="1"/>
</dbReference>
<dbReference type="PANTHER" id="PTHR43221">
    <property type="entry name" value="PROTEASE HTPX"/>
    <property type="match status" value="1"/>
</dbReference>
<evidence type="ECO:0000313" key="15">
    <source>
        <dbReference type="Proteomes" id="UP001595699"/>
    </source>
</evidence>
<dbReference type="Gene3D" id="3.30.2010.10">
    <property type="entry name" value="Metalloproteases ('zincins'), catalytic domain"/>
    <property type="match status" value="1"/>
</dbReference>
<comment type="subcellular location">
    <subcellularLocation>
        <location evidence="2">Cell membrane</location>
        <topology evidence="2">Multi-pass membrane protein</topology>
    </subcellularLocation>
</comment>
<dbReference type="CDD" id="cd07328">
    <property type="entry name" value="M48_Ste24p_like"/>
    <property type="match status" value="1"/>
</dbReference>
<dbReference type="Pfam" id="PF01435">
    <property type="entry name" value="Peptidase_M48"/>
    <property type="match status" value="1"/>
</dbReference>
<evidence type="ECO:0000256" key="9">
    <source>
        <dbReference type="ARBA" id="ARBA00022989"/>
    </source>
</evidence>
<evidence type="ECO:0000256" key="11">
    <source>
        <dbReference type="ARBA" id="ARBA00023136"/>
    </source>
</evidence>
<keyword evidence="8" id="KW-0862">Zinc</keyword>
<keyword evidence="9 12" id="KW-1133">Transmembrane helix</keyword>